<dbReference type="EMBL" id="LR796250">
    <property type="protein sequence ID" value="CAB4130780.1"/>
    <property type="molecule type" value="Genomic_DNA"/>
</dbReference>
<proteinExistence type="predicted"/>
<gene>
    <name evidence="1" type="ORF">UFOVP124_31</name>
</gene>
<evidence type="ECO:0000313" key="1">
    <source>
        <dbReference type="EMBL" id="CAB4130780.1"/>
    </source>
</evidence>
<accession>A0A6J5LCX6</accession>
<reference evidence="1" key="1">
    <citation type="submission" date="2020-04" db="EMBL/GenBank/DDBJ databases">
        <authorList>
            <person name="Chiriac C."/>
            <person name="Salcher M."/>
            <person name="Ghai R."/>
            <person name="Kavagutti S V."/>
        </authorList>
    </citation>
    <scope>NUCLEOTIDE SEQUENCE</scope>
</reference>
<protein>
    <submittedName>
        <fullName evidence="1">Uncharacterized protein</fullName>
    </submittedName>
</protein>
<sequence>MLSLLLFLLIAFEAPTIQVIDLDGGEPRHVIVIIDGEPYKAVTLPAGSGPVPGPTPGPTPPPAPIPDALIEGTLWVTYIVPENPSVNDVAPTTHAPLRARIDGKNVSWRMQHATDAEIARRRFEEHAKNAPVAIFQDQAGKVLKTLQGNDPAAILTTIEGFKGKSK</sequence>
<name>A0A6J5LCX6_9CAUD</name>
<organism evidence="1">
    <name type="scientific">uncultured Caudovirales phage</name>
    <dbReference type="NCBI Taxonomy" id="2100421"/>
    <lineage>
        <taxon>Viruses</taxon>
        <taxon>Duplodnaviria</taxon>
        <taxon>Heunggongvirae</taxon>
        <taxon>Uroviricota</taxon>
        <taxon>Caudoviricetes</taxon>
        <taxon>Peduoviridae</taxon>
        <taxon>Maltschvirus</taxon>
        <taxon>Maltschvirus maltsch</taxon>
    </lineage>
</organism>